<dbReference type="AlphaFoldDB" id="A0A8H5CU44"/>
<protein>
    <recommendedName>
        <fullName evidence="4">Transposase</fullName>
    </recommendedName>
</protein>
<dbReference type="InterPro" id="IPR004242">
    <property type="entry name" value="Transposase_21"/>
</dbReference>
<dbReference type="OrthoDB" id="3257409at2759"/>
<keyword evidence="3" id="KW-1185">Reference proteome</keyword>
<dbReference type="PANTHER" id="PTHR10775:SF185">
    <property type="entry name" value="OS08G0208400 PROTEIN"/>
    <property type="match status" value="1"/>
</dbReference>
<accession>A0A8H5CU44</accession>
<evidence type="ECO:0000313" key="2">
    <source>
        <dbReference type="EMBL" id="KAF5347394.1"/>
    </source>
</evidence>
<evidence type="ECO:0008006" key="4">
    <source>
        <dbReference type="Google" id="ProtNLM"/>
    </source>
</evidence>
<feature type="region of interest" description="Disordered" evidence="1">
    <location>
        <begin position="144"/>
        <end position="193"/>
    </location>
</feature>
<name>A0A8H5CU44_9AGAR</name>
<evidence type="ECO:0000313" key="3">
    <source>
        <dbReference type="Proteomes" id="UP000559256"/>
    </source>
</evidence>
<organism evidence="2 3">
    <name type="scientific">Tetrapyrgos nigripes</name>
    <dbReference type="NCBI Taxonomy" id="182062"/>
    <lineage>
        <taxon>Eukaryota</taxon>
        <taxon>Fungi</taxon>
        <taxon>Dikarya</taxon>
        <taxon>Basidiomycota</taxon>
        <taxon>Agaricomycotina</taxon>
        <taxon>Agaricomycetes</taxon>
        <taxon>Agaricomycetidae</taxon>
        <taxon>Agaricales</taxon>
        <taxon>Marasmiineae</taxon>
        <taxon>Marasmiaceae</taxon>
        <taxon>Tetrapyrgos</taxon>
    </lineage>
</organism>
<dbReference type="EMBL" id="JAACJM010000095">
    <property type="protein sequence ID" value="KAF5347394.1"/>
    <property type="molecule type" value="Genomic_DNA"/>
</dbReference>
<reference evidence="2 3" key="1">
    <citation type="journal article" date="2020" name="ISME J.">
        <title>Uncovering the hidden diversity of litter-decomposition mechanisms in mushroom-forming fungi.</title>
        <authorList>
            <person name="Floudas D."/>
            <person name="Bentzer J."/>
            <person name="Ahren D."/>
            <person name="Johansson T."/>
            <person name="Persson P."/>
            <person name="Tunlid A."/>
        </authorList>
    </citation>
    <scope>NUCLEOTIDE SEQUENCE [LARGE SCALE GENOMIC DNA]</scope>
    <source>
        <strain evidence="2 3">CBS 291.85</strain>
    </source>
</reference>
<feature type="compositionally biased region" description="Low complexity" evidence="1">
    <location>
        <begin position="153"/>
        <end position="164"/>
    </location>
</feature>
<feature type="compositionally biased region" description="Polar residues" evidence="1">
    <location>
        <begin position="165"/>
        <end position="184"/>
    </location>
</feature>
<proteinExistence type="predicted"/>
<comment type="caution">
    <text evidence="2">The sequence shown here is derived from an EMBL/GenBank/DDBJ whole genome shotgun (WGS) entry which is preliminary data.</text>
</comment>
<evidence type="ECO:0000256" key="1">
    <source>
        <dbReference type="SAM" id="MobiDB-lite"/>
    </source>
</evidence>
<dbReference type="Proteomes" id="UP000559256">
    <property type="component" value="Unassembled WGS sequence"/>
</dbReference>
<sequence length="637" mass="71595">MASMECLDPYSSDARTAVRGCLSLLIGRMVGVCVQSAMLFNRHVLVLGLVRRSNTFGLFSTASSLEISAFERAPKLEVGAVEEELFSLLATPPRERVEETIAEIRGEGERERYSHFAYLLSLVNFTMPPKVWCILCNKNMPRTHEREHRRRSTLPQSTSQTTSSFCMVQSESSDSDTPSLQASPFTPAPDEILQPLPEPLNDADIDNILDNTPSIAHQSSGPPTENHGGLWDWLDSLPPAEIYDSECGEDPQSWMIRKEGGLGPVPNSDSESEYWDSDKSFLSEDSDVEEGPVGFDWDAFERAAAGLSVFDKMGEDFEVHVANLANRLAELDLAICKAYSWKVQSHTPDEYYKTAPNAFGPRDGDPLPNLHAQRGRILFLSGFHPREYHCCINSCVCFSGIHADKQQCPYCKEKRLNAAGQPRKIFTYIPLIPRLQALFGNRDLAKEMDDYRTQRSRRNPSDAMEDIFDGAHYQNLLNQSVRVGETSYNRKYFADPCEVALGLSTDGFAPFKKRSKTAWPIILINYNLPPDVRCHLEHILSLGVIPGPTKPHDWDSFLWPLMEELSQLASDRGVPTVDILESVLFPLRAHIITVFGDIPAMSMVMKMKGHNGKRPCRLCMIEVLNWRIQLQPSMSSM</sequence>
<dbReference type="PANTHER" id="PTHR10775">
    <property type="entry name" value="OS08G0208400 PROTEIN"/>
    <property type="match status" value="1"/>
</dbReference>
<gene>
    <name evidence="2" type="ORF">D9758_011258</name>
</gene>
<dbReference type="Pfam" id="PF02992">
    <property type="entry name" value="Transposase_21"/>
    <property type="match status" value="1"/>
</dbReference>